<dbReference type="InterPro" id="IPR036010">
    <property type="entry name" value="2Fe-2S_ferredoxin-like_sf"/>
</dbReference>
<dbReference type="Pfam" id="PF00175">
    <property type="entry name" value="NAD_binding_1"/>
    <property type="match status" value="1"/>
</dbReference>
<dbReference type="SUPFAM" id="SSF54292">
    <property type="entry name" value="2Fe-2S ferredoxin-like"/>
    <property type="match status" value="1"/>
</dbReference>
<dbReference type="PROSITE" id="PS00197">
    <property type="entry name" value="2FE2S_FER_1"/>
    <property type="match status" value="1"/>
</dbReference>
<keyword evidence="4" id="KW-0560">Oxidoreductase</keyword>
<dbReference type="Proteomes" id="UP000559809">
    <property type="component" value="Unassembled WGS sequence"/>
</dbReference>
<accession>A0A853G236</accession>
<dbReference type="PROSITE" id="PS51085">
    <property type="entry name" value="2FE2S_FER_2"/>
    <property type="match status" value="1"/>
</dbReference>
<dbReference type="AlphaFoldDB" id="A0A853G236"/>
<evidence type="ECO:0000313" key="9">
    <source>
        <dbReference type="EMBL" id="NYT50347.1"/>
    </source>
</evidence>
<organism evidence="9 10">
    <name type="scientific">Parapusillimonas granuli</name>
    <dbReference type="NCBI Taxonomy" id="380911"/>
    <lineage>
        <taxon>Bacteria</taxon>
        <taxon>Pseudomonadati</taxon>
        <taxon>Pseudomonadota</taxon>
        <taxon>Betaproteobacteria</taxon>
        <taxon>Burkholderiales</taxon>
        <taxon>Alcaligenaceae</taxon>
        <taxon>Parapusillimonas</taxon>
    </lineage>
</organism>
<feature type="domain" description="FAD-binding FR-type" evidence="8">
    <location>
        <begin position="3"/>
        <end position="105"/>
    </location>
</feature>
<dbReference type="CDD" id="cd06185">
    <property type="entry name" value="PDR_like"/>
    <property type="match status" value="1"/>
</dbReference>
<dbReference type="PROSITE" id="PS51384">
    <property type="entry name" value="FAD_FR"/>
    <property type="match status" value="1"/>
</dbReference>
<keyword evidence="3" id="KW-0479">Metal-binding</keyword>
<evidence type="ECO:0000256" key="1">
    <source>
        <dbReference type="ARBA" id="ARBA00022630"/>
    </source>
</evidence>
<protein>
    <submittedName>
        <fullName evidence="9">Oxidoreductase</fullName>
    </submittedName>
</protein>
<dbReference type="EMBL" id="JACCEM010000007">
    <property type="protein sequence ID" value="NYT50347.1"/>
    <property type="molecule type" value="Genomic_DNA"/>
</dbReference>
<keyword evidence="1" id="KW-0285">Flavoprotein</keyword>
<dbReference type="InterPro" id="IPR017938">
    <property type="entry name" value="Riboflavin_synthase-like_b-brl"/>
</dbReference>
<sequence>MNHHPSALRILSTQYVARDIRLFTLVDPDARPLPDFDAGAHIELLLPNGMARCYSLLNAPGETSHYQIAVHHSPTGMGGSRYMHEALNEGDVLTVTGLRNHFPLHEEAPGSCFIAGGIGITPFIAMARRLTSLGKPWEIHYCARTPDHAAFVPELQAMADSGGNTLHCHFDQLPGGKPLDIPQLVRTRPPGTHLYCCGPKGMLQAFEAATADMRARSHVEYFSAKTEAALGDGFVVELARSGKALEVAPGQSILDVVTRAGINVQTSCREGICGSCETRIISGEADHRDSVLTPEEQAGNTTMMICCSGAKTRKLVLDL</sequence>
<proteinExistence type="predicted"/>
<keyword evidence="10" id="KW-1185">Reference proteome</keyword>
<evidence type="ECO:0000256" key="4">
    <source>
        <dbReference type="ARBA" id="ARBA00023002"/>
    </source>
</evidence>
<feature type="domain" description="2Fe-2S ferredoxin-type" evidence="7">
    <location>
        <begin position="234"/>
        <end position="319"/>
    </location>
</feature>
<evidence type="ECO:0000313" key="10">
    <source>
        <dbReference type="Proteomes" id="UP000559809"/>
    </source>
</evidence>
<dbReference type="Gene3D" id="3.10.20.30">
    <property type="match status" value="1"/>
</dbReference>
<evidence type="ECO:0000256" key="3">
    <source>
        <dbReference type="ARBA" id="ARBA00022723"/>
    </source>
</evidence>
<dbReference type="InterPro" id="IPR001433">
    <property type="entry name" value="OxRdtase_FAD/NAD-bd"/>
</dbReference>
<evidence type="ECO:0000259" key="8">
    <source>
        <dbReference type="PROSITE" id="PS51384"/>
    </source>
</evidence>
<evidence type="ECO:0000256" key="6">
    <source>
        <dbReference type="ARBA" id="ARBA00023014"/>
    </source>
</evidence>
<reference evidence="9 10" key="1">
    <citation type="submission" date="2020-07" db="EMBL/GenBank/DDBJ databases">
        <title>Taxonomic revisions and descriptions of new bacterial species based on genomic comparisons in the high-G+C-content subgroup of the family Alcaligenaceae.</title>
        <authorList>
            <person name="Szabo A."/>
            <person name="Felfoldi T."/>
        </authorList>
    </citation>
    <scope>NUCLEOTIDE SEQUENCE [LARGE SCALE GENOMIC DNA]</scope>
    <source>
        <strain evidence="9 10">LMG 24012</strain>
    </source>
</reference>
<dbReference type="PRINTS" id="PR00409">
    <property type="entry name" value="PHDIOXRDTASE"/>
</dbReference>
<dbReference type="PANTHER" id="PTHR47354:SF1">
    <property type="entry name" value="CARNITINE MONOOXYGENASE REDUCTASE SUBUNIT"/>
    <property type="match status" value="1"/>
</dbReference>
<keyword evidence="5" id="KW-0408">Iron</keyword>
<dbReference type="SUPFAM" id="SSF63380">
    <property type="entry name" value="Riboflavin synthase domain-like"/>
    <property type="match status" value="1"/>
</dbReference>
<dbReference type="InterPro" id="IPR001041">
    <property type="entry name" value="2Fe-2S_ferredoxin-type"/>
</dbReference>
<dbReference type="InterPro" id="IPR039261">
    <property type="entry name" value="FNR_nucleotide-bd"/>
</dbReference>
<dbReference type="SUPFAM" id="SSF52343">
    <property type="entry name" value="Ferredoxin reductase-like, C-terminal NADP-linked domain"/>
    <property type="match status" value="1"/>
</dbReference>
<dbReference type="GO" id="GO:0051537">
    <property type="term" value="F:2 iron, 2 sulfur cluster binding"/>
    <property type="evidence" value="ECO:0007669"/>
    <property type="project" value="UniProtKB-KW"/>
</dbReference>
<dbReference type="InterPro" id="IPR012675">
    <property type="entry name" value="Beta-grasp_dom_sf"/>
</dbReference>
<evidence type="ECO:0000256" key="5">
    <source>
        <dbReference type="ARBA" id="ARBA00023004"/>
    </source>
</evidence>
<dbReference type="RefSeq" id="WP_180156198.1">
    <property type="nucleotide sequence ID" value="NZ_JACCEM010000007.1"/>
</dbReference>
<keyword evidence="2" id="KW-0001">2Fe-2S</keyword>
<dbReference type="Gene3D" id="2.40.30.10">
    <property type="entry name" value="Translation factors"/>
    <property type="match status" value="1"/>
</dbReference>
<evidence type="ECO:0000256" key="2">
    <source>
        <dbReference type="ARBA" id="ARBA00022714"/>
    </source>
</evidence>
<dbReference type="InterPro" id="IPR006058">
    <property type="entry name" value="2Fe2S_fd_BS"/>
</dbReference>
<dbReference type="Gene3D" id="3.40.50.80">
    <property type="entry name" value="Nucleotide-binding domain of ferredoxin-NADP reductase (FNR) module"/>
    <property type="match status" value="1"/>
</dbReference>
<name>A0A853G236_9BURK</name>
<evidence type="ECO:0000259" key="7">
    <source>
        <dbReference type="PROSITE" id="PS51085"/>
    </source>
</evidence>
<dbReference type="PANTHER" id="PTHR47354">
    <property type="entry name" value="NADH OXIDOREDUCTASE HCR"/>
    <property type="match status" value="1"/>
</dbReference>
<dbReference type="Pfam" id="PF00111">
    <property type="entry name" value="Fer2"/>
    <property type="match status" value="1"/>
</dbReference>
<dbReference type="InterPro" id="IPR050415">
    <property type="entry name" value="MRET"/>
</dbReference>
<keyword evidence="6" id="KW-0411">Iron-sulfur</keyword>
<dbReference type="GO" id="GO:0016491">
    <property type="term" value="F:oxidoreductase activity"/>
    <property type="evidence" value="ECO:0007669"/>
    <property type="project" value="UniProtKB-KW"/>
</dbReference>
<gene>
    <name evidence="9" type="ORF">H0A72_13600</name>
</gene>
<comment type="caution">
    <text evidence="9">The sequence shown here is derived from an EMBL/GenBank/DDBJ whole genome shotgun (WGS) entry which is preliminary data.</text>
</comment>
<dbReference type="GO" id="GO:0046872">
    <property type="term" value="F:metal ion binding"/>
    <property type="evidence" value="ECO:0007669"/>
    <property type="project" value="UniProtKB-KW"/>
</dbReference>
<dbReference type="InterPro" id="IPR017927">
    <property type="entry name" value="FAD-bd_FR_type"/>
</dbReference>
<dbReference type="CDD" id="cd00207">
    <property type="entry name" value="fer2"/>
    <property type="match status" value="1"/>
</dbReference>